<dbReference type="SUPFAM" id="SSF46785">
    <property type="entry name" value="Winged helix' DNA-binding domain"/>
    <property type="match status" value="1"/>
</dbReference>
<reference evidence="4 5" key="1">
    <citation type="submission" date="2016-12" db="EMBL/GenBank/DDBJ databases">
        <title>Amycolatopsis keratiniphila subsp. keratiniphila genome sequencing and assembly.</title>
        <authorList>
            <person name="Mayilraj S."/>
            <person name="Kaur N."/>
        </authorList>
    </citation>
    <scope>NUCLEOTIDE SEQUENCE [LARGE SCALE GENOMIC DNA]</scope>
    <source>
        <strain evidence="4 5">DSM 44409</strain>
    </source>
</reference>
<dbReference type="Gene3D" id="1.10.10.10">
    <property type="entry name" value="Winged helix-like DNA-binding domain superfamily/Winged helix DNA-binding domain"/>
    <property type="match status" value="1"/>
</dbReference>
<feature type="region of interest" description="Disordered" evidence="1">
    <location>
        <begin position="186"/>
        <end position="206"/>
    </location>
</feature>
<dbReference type="InterPro" id="IPR000086">
    <property type="entry name" value="NUDIX_hydrolase_dom"/>
</dbReference>
<accession>A0A1W2M254</accession>
<evidence type="ECO:0000259" key="2">
    <source>
        <dbReference type="Pfam" id="PF00293"/>
    </source>
</evidence>
<dbReference type="Gene3D" id="3.90.79.10">
    <property type="entry name" value="Nucleoside Triphosphate Pyrophosphohydrolase"/>
    <property type="match status" value="1"/>
</dbReference>
<feature type="domain" description="NrtR DNA-binding winged helix" evidence="3">
    <location>
        <begin position="145"/>
        <end position="202"/>
    </location>
</feature>
<evidence type="ECO:0000256" key="1">
    <source>
        <dbReference type="SAM" id="MobiDB-lite"/>
    </source>
</evidence>
<dbReference type="CDD" id="cd18873">
    <property type="entry name" value="NUDIX_NadM_like"/>
    <property type="match status" value="1"/>
</dbReference>
<organism evidence="4 5">
    <name type="scientific">Amycolatopsis keratiniphila subsp. keratiniphila</name>
    <dbReference type="NCBI Taxonomy" id="227715"/>
    <lineage>
        <taxon>Bacteria</taxon>
        <taxon>Bacillati</taxon>
        <taxon>Actinomycetota</taxon>
        <taxon>Actinomycetes</taxon>
        <taxon>Pseudonocardiales</taxon>
        <taxon>Pseudonocardiaceae</taxon>
        <taxon>Amycolatopsis</taxon>
        <taxon>Amycolatopsis japonica group</taxon>
    </lineage>
</organism>
<dbReference type="InterPro" id="IPR036390">
    <property type="entry name" value="WH_DNA-bd_sf"/>
</dbReference>
<name>A0A1W2M254_9PSEU</name>
<proteinExistence type="predicted"/>
<dbReference type="Proteomes" id="UP000076660">
    <property type="component" value="Unassembled WGS sequence"/>
</dbReference>
<dbReference type="AlphaFoldDB" id="A0A1W2M254"/>
<dbReference type="InterPro" id="IPR054105">
    <property type="entry name" value="WHD_NrtR"/>
</dbReference>
<evidence type="ECO:0000259" key="3">
    <source>
        <dbReference type="Pfam" id="PF21906"/>
    </source>
</evidence>
<evidence type="ECO:0008006" key="6">
    <source>
        <dbReference type="Google" id="ProtNLM"/>
    </source>
</evidence>
<protein>
    <recommendedName>
        <fullName evidence="6">NUDIX hydrolase</fullName>
    </recommendedName>
</protein>
<dbReference type="EMBL" id="LQMT02000006">
    <property type="protein sequence ID" value="ONF73966.1"/>
    <property type="molecule type" value="Genomic_DNA"/>
</dbReference>
<evidence type="ECO:0000313" key="5">
    <source>
        <dbReference type="Proteomes" id="UP000076660"/>
    </source>
</evidence>
<dbReference type="InterPro" id="IPR036388">
    <property type="entry name" value="WH-like_DNA-bd_sf"/>
</dbReference>
<dbReference type="InterPro" id="IPR015797">
    <property type="entry name" value="NUDIX_hydrolase-like_dom_sf"/>
</dbReference>
<evidence type="ECO:0000313" key="4">
    <source>
        <dbReference type="EMBL" id="ONF73966.1"/>
    </source>
</evidence>
<comment type="caution">
    <text evidence="4">The sequence shown here is derived from an EMBL/GenBank/DDBJ whole genome shotgun (WGS) entry which is preliminary data.</text>
</comment>
<dbReference type="SUPFAM" id="SSF55811">
    <property type="entry name" value="Nudix"/>
    <property type="match status" value="1"/>
</dbReference>
<gene>
    <name evidence="4" type="ORF">AVR91_0204345</name>
</gene>
<dbReference type="Pfam" id="PF00293">
    <property type="entry name" value="NUDIX"/>
    <property type="match status" value="1"/>
</dbReference>
<sequence>MSAAVPIPITVDLVLATVADNRLQVLLGRRAGRGFGGRRWALPGRFLGPDDELATTARELLADVAGGRGGQLEQLATVGPVGGVVSIAYVALVAGAPSSRTGDRWHEVEEILADPARLALDHGRIIAAAAERVRTRLEHTAAAAALCPPAFTVTRLREVYEAVWGVRLDPANFHRKLAAAGVLEPTGDRAEGHTGRPPALYRADPSTPIHPAIVRDNLR</sequence>
<feature type="domain" description="Nudix hydrolase" evidence="2">
    <location>
        <begin position="14"/>
        <end position="127"/>
    </location>
</feature>
<dbReference type="Pfam" id="PF21906">
    <property type="entry name" value="WHD_NrtR"/>
    <property type="match status" value="1"/>
</dbReference>